<dbReference type="Proteomes" id="UP000007519">
    <property type="component" value="Chromosome"/>
</dbReference>
<dbReference type="EMBL" id="CP002831">
    <property type="protein sequence ID" value="AFC25493.1"/>
    <property type="molecule type" value="Genomic_DNA"/>
</dbReference>
<keyword evidence="2" id="KW-1185">Reference proteome</keyword>
<dbReference type="KEGG" id="sgn:SGRA_2765"/>
<sequence>MGPAAALYIGAAAAMLRRSQVCSALRFFRYAQKNWVWPSATAAQRWAMARCARWRLRRL</sequence>
<accession>H6LA25</accession>
<name>H6LA25_SAPGL</name>
<organism evidence="1 2">
    <name type="scientific">Saprospira grandis (strain Lewin)</name>
    <dbReference type="NCBI Taxonomy" id="984262"/>
    <lineage>
        <taxon>Bacteria</taxon>
        <taxon>Pseudomonadati</taxon>
        <taxon>Bacteroidota</taxon>
        <taxon>Saprospiria</taxon>
        <taxon>Saprospirales</taxon>
        <taxon>Saprospiraceae</taxon>
        <taxon>Saprospira</taxon>
    </lineage>
</organism>
<reference evidence="1 2" key="1">
    <citation type="journal article" date="2012" name="Stand. Genomic Sci.">
        <title>Complete genome sequencing and analysis of Saprospira grandis str. Lewin, a predatory marine bacterium.</title>
        <authorList>
            <person name="Saw J.H."/>
            <person name="Yuryev A."/>
            <person name="Kanbe M."/>
            <person name="Hou S."/>
            <person name="Young A.G."/>
            <person name="Aizawa S."/>
            <person name="Alam M."/>
        </authorList>
    </citation>
    <scope>NUCLEOTIDE SEQUENCE [LARGE SCALE GENOMIC DNA]</scope>
    <source>
        <strain evidence="1 2">Lewin</strain>
    </source>
</reference>
<dbReference type="STRING" id="984262.SGRA_2765"/>
<proteinExistence type="predicted"/>
<gene>
    <name evidence="1" type="ordered locus">SGRA_2765</name>
</gene>
<dbReference type="HOGENOM" id="CLU_2958109_0_0_10"/>
<evidence type="ECO:0000313" key="2">
    <source>
        <dbReference type="Proteomes" id="UP000007519"/>
    </source>
</evidence>
<dbReference type="AlphaFoldDB" id="H6LA25"/>
<protein>
    <submittedName>
        <fullName evidence="1">Uncharacterized protein</fullName>
    </submittedName>
</protein>
<evidence type="ECO:0000313" key="1">
    <source>
        <dbReference type="EMBL" id="AFC25493.1"/>
    </source>
</evidence>